<keyword evidence="2" id="KW-0732">Signal</keyword>
<name>A0A8D8XWX4_9HEMI</name>
<evidence type="ECO:0000256" key="2">
    <source>
        <dbReference type="SAM" id="SignalP"/>
    </source>
</evidence>
<feature type="compositionally biased region" description="Low complexity" evidence="1">
    <location>
        <begin position="163"/>
        <end position="200"/>
    </location>
</feature>
<evidence type="ECO:0000256" key="1">
    <source>
        <dbReference type="SAM" id="MobiDB-lite"/>
    </source>
</evidence>
<protein>
    <submittedName>
        <fullName evidence="3">Uncharacterized protein</fullName>
    </submittedName>
</protein>
<feature type="signal peptide" evidence="2">
    <location>
        <begin position="1"/>
        <end position="25"/>
    </location>
</feature>
<feature type="chain" id="PRO_5034015631" evidence="2">
    <location>
        <begin position="26"/>
        <end position="334"/>
    </location>
</feature>
<accession>A0A8D8XWX4</accession>
<proteinExistence type="predicted"/>
<sequence length="334" mass="37194">MINIFINVRSFKYLLFALSVLIVESKMFCQGYPCAYLQPPWPMRKFMHLSKPSYYQYPSVYKPRYYQYPSVYKPSYYQYPSVYYYQYSAGHGFQVPTVGSLSNYPFQRPPLPLVIVVTKLPDQSSDSNQQAVQVLTPTSEPLSSSSAAPTTEIKPVDTAPLVPAATTQTSTPQSTTPTSTPPQQATTLSPIASPQSSSPPVNSTLSPTPSIKPSAPTTLPNYKPPDTTTSNNQRSLDSSSWEDKWKQTVYTSTGTKLCQTNDPRGIFTEDANNNCNNACQDAYDKKVESIGLTETGIMFLGGSCHRQVQTKRDFCLCKLQLGRESVQFLLINEK</sequence>
<feature type="compositionally biased region" description="Polar residues" evidence="1">
    <location>
        <begin position="201"/>
        <end position="239"/>
    </location>
</feature>
<feature type="compositionally biased region" description="Low complexity" evidence="1">
    <location>
        <begin position="135"/>
        <end position="152"/>
    </location>
</feature>
<dbReference type="AlphaFoldDB" id="A0A8D8XWX4"/>
<organism evidence="3">
    <name type="scientific">Cacopsylla melanoneura</name>
    <dbReference type="NCBI Taxonomy" id="428564"/>
    <lineage>
        <taxon>Eukaryota</taxon>
        <taxon>Metazoa</taxon>
        <taxon>Ecdysozoa</taxon>
        <taxon>Arthropoda</taxon>
        <taxon>Hexapoda</taxon>
        <taxon>Insecta</taxon>
        <taxon>Pterygota</taxon>
        <taxon>Neoptera</taxon>
        <taxon>Paraneoptera</taxon>
        <taxon>Hemiptera</taxon>
        <taxon>Sternorrhyncha</taxon>
        <taxon>Psylloidea</taxon>
        <taxon>Psyllidae</taxon>
        <taxon>Psyllinae</taxon>
        <taxon>Cacopsylla</taxon>
    </lineage>
</organism>
<reference evidence="3" key="1">
    <citation type="submission" date="2021-05" db="EMBL/GenBank/DDBJ databases">
        <authorList>
            <person name="Alioto T."/>
            <person name="Alioto T."/>
            <person name="Gomez Garrido J."/>
        </authorList>
    </citation>
    <scope>NUCLEOTIDE SEQUENCE</scope>
</reference>
<dbReference type="EMBL" id="HBUF01349338">
    <property type="protein sequence ID" value="CAG6712457.1"/>
    <property type="molecule type" value="Transcribed_RNA"/>
</dbReference>
<feature type="region of interest" description="Disordered" evidence="1">
    <location>
        <begin position="127"/>
        <end position="242"/>
    </location>
</feature>
<evidence type="ECO:0000313" key="3">
    <source>
        <dbReference type="EMBL" id="CAG6712457.1"/>
    </source>
</evidence>